<evidence type="ECO:0000313" key="4">
    <source>
        <dbReference type="Proteomes" id="UP000322283"/>
    </source>
</evidence>
<evidence type="ECO:0000313" key="2">
    <source>
        <dbReference type="EMBL" id="TYL12804.1"/>
    </source>
</evidence>
<dbReference type="Proteomes" id="UP000322283">
    <property type="component" value="Unassembled WGS sequence"/>
</dbReference>
<evidence type="ECO:0000313" key="1">
    <source>
        <dbReference type="EMBL" id="AOQ24701.1"/>
    </source>
</evidence>
<reference evidence="1 3" key="1">
    <citation type="submission" date="2016-08" db="EMBL/GenBank/DDBJ databases">
        <title>Moorella thermoacetica DSM 103132.</title>
        <authorList>
            <person name="Jendresen C.B."/>
            <person name="Redl S.M."/>
            <person name="Jensen T.O."/>
            <person name="Nielsen A.T."/>
        </authorList>
    </citation>
    <scope>NUCLEOTIDE SEQUENCE [LARGE SCALE GENOMIC DNA]</scope>
    <source>
        <strain evidence="1 3">DSM 103132</strain>
    </source>
</reference>
<sequence length="504" mass="54561">MLESVLDFNAMGHVKAELYDASTNEVLEVYENHNTVTSTAAKILADMLANPTEENRYHIAVTLDTADVPDANGYFPLQLPYARFSRRNKELEPADGTTQLALGERIDRLVAVTHVHNLTDGTTEIKKLNIGSEAWLADEDTGLIQLATPLVVASGDKIVVDWLLATQPMFRILEGTEVVRIGTTLFKRSTVIDADKNVLVPSDTDMTYGVDYATGTIYFQNPKAGVNVEYDMKQVGGVGYMGVSDRPDGHPAGIPVVFGDKDKSRINLDKEYVGARQALSLPANKVIGTEVTKLLAVTGGTDYVLDKTPVLRLISVSDSNGNIYNIVSAPSTNPNDVWLADGANGIIKFAKAPTSSTLNIKYQWYNGTTISFVADFPAGVPGGAVVNESESFSGIAGAGTQYILAHPVKENTSITVSVNGTVLNASQYALEADRQTVTINYTLTGGEQIKVDYQWDKTYADIYEVGLFNDRLAGDMFAIAGLGPITKDINTGMRVTWSITLLRN</sequence>
<dbReference type="AlphaFoldDB" id="A0AAC9HJ51"/>
<name>A0AAC9HJ51_NEOTH</name>
<proteinExistence type="predicted"/>
<organism evidence="1 3">
    <name type="scientific">Neomoorella thermoacetica</name>
    <name type="common">Clostridium thermoaceticum</name>
    <dbReference type="NCBI Taxonomy" id="1525"/>
    <lineage>
        <taxon>Bacteria</taxon>
        <taxon>Bacillati</taxon>
        <taxon>Bacillota</taxon>
        <taxon>Clostridia</taxon>
        <taxon>Neomoorellales</taxon>
        <taxon>Neomoorellaceae</taxon>
        <taxon>Neomoorella</taxon>
    </lineage>
</organism>
<dbReference type="EMBL" id="CP017019">
    <property type="protein sequence ID" value="AOQ24701.1"/>
    <property type="molecule type" value="Genomic_DNA"/>
</dbReference>
<dbReference type="EMBL" id="VCDX01000006">
    <property type="protein sequence ID" value="TYL12804.1"/>
    <property type="molecule type" value="Genomic_DNA"/>
</dbReference>
<evidence type="ECO:0000313" key="3">
    <source>
        <dbReference type="Proteomes" id="UP000094598"/>
    </source>
</evidence>
<gene>
    <name evidence="1" type="ORF">Maut_02273</name>
    <name evidence="2" type="ORF">MTAT_20460</name>
</gene>
<dbReference type="RefSeq" id="WP_069590496.1">
    <property type="nucleotide sequence ID" value="NZ_CP017019.1"/>
</dbReference>
<accession>A0AAC9HJ51</accession>
<keyword evidence="4" id="KW-1185">Reference proteome</keyword>
<reference evidence="2 4" key="2">
    <citation type="submission" date="2019-05" db="EMBL/GenBank/DDBJ databases">
        <title>Genome sequence of Moorella thermoacetica ATCC 33924.</title>
        <authorList>
            <person name="Poehlein A."/>
            <person name="Bengelsdorf F.R."/>
            <person name="Duerre P."/>
            <person name="Daniel R."/>
        </authorList>
    </citation>
    <scope>NUCLEOTIDE SEQUENCE [LARGE SCALE GENOMIC DNA]</scope>
    <source>
        <strain evidence="2 4">ATCC 33924</strain>
    </source>
</reference>
<dbReference type="Proteomes" id="UP000094598">
    <property type="component" value="Chromosome"/>
</dbReference>
<protein>
    <submittedName>
        <fullName evidence="1">Uncharacterized protein</fullName>
    </submittedName>
</protein>